<dbReference type="InterPro" id="IPR015806">
    <property type="entry name" value="Pyrv_Knase_insert_dom_sf"/>
</dbReference>
<protein>
    <recommendedName>
        <fullName evidence="4 13">Pyruvate kinase</fullName>
        <ecNumber evidence="4 13">2.7.1.40</ecNumber>
    </recommendedName>
</protein>
<evidence type="ECO:0000256" key="5">
    <source>
        <dbReference type="ARBA" id="ARBA00022679"/>
    </source>
</evidence>
<dbReference type="GO" id="GO:0030955">
    <property type="term" value="F:potassium ion binding"/>
    <property type="evidence" value="ECO:0007669"/>
    <property type="project" value="UniProtKB-UniRule"/>
</dbReference>
<evidence type="ECO:0000256" key="8">
    <source>
        <dbReference type="ARBA" id="ARBA00022777"/>
    </source>
</evidence>
<dbReference type="AlphaFoldDB" id="A0A917ZL70"/>
<name>A0A917ZL70_9ACTN</name>
<keyword evidence="7" id="KW-0547">Nucleotide-binding</keyword>
<keyword evidence="8 14" id="KW-0418">Kinase</keyword>
<evidence type="ECO:0000256" key="6">
    <source>
        <dbReference type="ARBA" id="ARBA00022723"/>
    </source>
</evidence>
<dbReference type="EMBL" id="BMMS01000006">
    <property type="protein sequence ID" value="GGO84874.1"/>
    <property type="molecule type" value="Genomic_DNA"/>
</dbReference>
<sequence length="614" mass="66497">MPNPAVDMMMKRRSALDRMAAPSGAHPAPRPFAGIDVSLAEHSVDYESAKMPRTLIHSIAELLIRDGKSSGPGAARVIDLPRQPGLGKAHTFHEALFREVWAEFMTRSSDVDRAICCRIKTKTLTDGAIPPELYGSNWSFKKLHIDREALLFSHLYGPVSGFTGGALHLVDIRSYMHRHKLRFDDVFEWSAEPTPGSKPVLSARHQDAALAECGIDLGAPGPDQVIFVNNMPGAGILHGVTPVVVADPDNFIREYHRCSVKEDPHQPRRIGRGAMNSTVARRTAIVATIGSASEKRACIEGLILAGVDIVRLSMCNGTRERHVNTARIVREVSAEHGRKVRLLADLQGRKNRLGALPGGRAEWAVGDTVVLTTRPASSTSHSTWVSHPWPSDGVSPGNKVLIDDGAVLLVVVEAGPEELLCEVIDGGPVTDGRGVTMPNVARCSAGLVERDIDDLHFARRLGVDMVALSFASKEDHAELRALAKGLAIIGKEEHPDAVNEIPAMADAFDGLMVARGDLALEIPFEDVPIVQKRIVAECASRGRLSMVATQLLHSMRHNARPTRAEVSDIANAVLDGADALVLAGETGFGQHPVQVVDVMRRVIERAELYRDDSV</sequence>
<gene>
    <name evidence="16" type="ORF">GCM10012280_17350</name>
</gene>
<dbReference type="PANTHER" id="PTHR11817">
    <property type="entry name" value="PYRUVATE KINASE"/>
    <property type="match status" value="1"/>
</dbReference>
<comment type="catalytic activity">
    <reaction evidence="14">
        <text>pyruvate + ATP = phosphoenolpyruvate + ADP + H(+)</text>
        <dbReference type="Rhea" id="RHEA:18157"/>
        <dbReference type="ChEBI" id="CHEBI:15361"/>
        <dbReference type="ChEBI" id="CHEBI:15378"/>
        <dbReference type="ChEBI" id="CHEBI:30616"/>
        <dbReference type="ChEBI" id="CHEBI:58702"/>
        <dbReference type="ChEBI" id="CHEBI:456216"/>
        <dbReference type="EC" id="2.7.1.40"/>
    </reaction>
</comment>
<accession>A0A917ZL70</accession>
<evidence type="ECO:0000256" key="2">
    <source>
        <dbReference type="ARBA" id="ARBA00004997"/>
    </source>
</evidence>
<dbReference type="SUPFAM" id="SSF51621">
    <property type="entry name" value="Phosphoenolpyruvate/pyruvate domain"/>
    <property type="match status" value="1"/>
</dbReference>
<evidence type="ECO:0000256" key="1">
    <source>
        <dbReference type="ARBA" id="ARBA00001958"/>
    </source>
</evidence>
<keyword evidence="11 14" id="KW-0324">Glycolysis</keyword>
<reference evidence="16" key="1">
    <citation type="journal article" date="2014" name="Int. J. Syst. Evol. Microbiol.">
        <title>Complete genome sequence of Corynebacterium casei LMG S-19264T (=DSM 44701T), isolated from a smear-ripened cheese.</title>
        <authorList>
            <consortium name="US DOE Joint Genome Institute (JGI-PGF)"/>
            <person name="Walter F."/>
            <person name="Albersmeier A."/>
            <person name="Kalinowski J."/>
            <person name="Ruckert C."/>
        </authorList>
    </citation>
    <scope>NUCLEOTIDE SEQUENCE</scope>
    <source>
        <strain evidence="16">CGMCC 4.7201</strain>
    </source>
</reference>
<dbReference type="GO" id="GO:0000287">
    <property type="term" value="F:magnesium ion binding"/>
    <property type="evidence" value="ECO:0007669"/>
    <property type="project" value="UniProtKB-UniRule"/>
</dbReference>
<keyword evidence="5 14" id="KW-0808">Transferase</keyword>
<keyword evidence="6" id="KW-0479">Metal-binding</keyword>
<evidence type="ECO:0000259" key="15">
    <source>
        <dbReference type="Pfam" id="PF00224"/>
    </source>
</evidence>
<keyword evidence="9" id="KW-0067">ATP-binding</keyword>
<dbReference type="InterPro" id="IPR015813">
    <property type="entry name" value="Pyrv/PenolPyrv_kinase-like_dom"/>
</dbReference>
<evidence type="ECO:0000256" key="12">
    <source>
        <dbReference type="ARBA" id="ARBA00023317"/>
    </source>
</evidence>
<feature type="domain" description="Pyruvate kinase barrel" evidence="15">
    <location>
        <begin position="281"/>
        <end position="596"/>
    </location>
</feature>
<dbReference type="InterPro" id="IPR040442">
    <property type="entry name" value="Pyrv_kinase-like_dom_sf"/>
</dbReference>
<dbReference type="SUPFAM" id="SSF50800">
    <property type="entry name" value="PK beta-barrel domain-like"/>
    <property type="match status" value="1"/>
</dbReference>
<dbReference type="GO" id="GO:0004743">
    <property type="term" value="F:pyruvate kinase activity"/>
    <property type="evidence" value="ECO:0007669"/>
    <property type="project" value="UniProtKB-UniRule"/>
</dbReference>
<reference evidence="16" key="2">
    <citation type="submission" date="2020-09" db="EMBL/GenBank/DDBJ databases">
        <authorList>
            <person name="Sun Q."/>
            <person name="Zhou Y."/>
        </authorList>
    </citation>
    <scope>NUCLEOTIDE SEQUENCE</scope>
    <source>
        <strain evidence="16">CGMCC 4.7201</strain>
    </source>
</reference>
<dbReference type="GO" id="GO:0016301">
    <property type="term" value="F:kinase activity"/>
    <property type="evidence" value="ECO:0007669"/>
    <property type="project" value="UniProtKB-KW"/>
</dbReference>
<evidence type="ECO:0000256" key="7">
    <source>
        <dbReference type="ARBA" id="ARBA00022741"/>
    </source>
</evidence>
<dbReference type="RefSeq" id="WP_229698249.1">
    <property type="nucleotide sequence ID" value="NZ_BMMS01000006.1"/>
</dbReference>
<dbReference type="NCBIfam" id="TIGR01064">
    <property type="entry name" value="pyruv_kin"/>
    <property type="match status" value="1"/>
</dbReference>
<dbReference type="EC" id="2.7.1.40" evidence="4 13"/>
<dbReference type="Pfam" id="PF00224">
    <property type="entry name" value="PK"/>
    <property type="match status" value="1"/>
</dbReference>
<dbReference type="Gene3D" id="2.40.33.10">
    <property type="entry name" value="PK beta-barrel domain-like"/>
    <property type="match status" value="1"/>
</dbReference>
<comment type="cofactor">
    <cofactor evidence="1">
        <name>K(+)</name>
        <dbReference type="ChEBI" id="CHEBI:29103"/>
    </cofactor>
</comment>
<evidence type="ECO:0000256" key="3">
    <source>
        <dbReference type="ARBA" id="ARBA00008663"/>
    </source>
</evidence>
<proteinExistence type="inferred from homology"/>
<keyword evidence="12" id="KW-0670">Pyruvate</keyword>
<evidence type="ECO:0000256" key="13">
    <source>
        <dbReference type="NCBIfam" id="TIGR01064"/>
    </source>
</evidence>
<evidence type="ECO:0000313" key="16">
    <source>
        <dbReference type="EMBL" id="GGO84874.1"/>
    </source>
</evidence>
<dbReference type="Gene3D" id="3.20.20.60">
    <property type="entry name" value="Phosphoenolpyruvate-binding domains"/>
    <property type="match status" value="1"/>
</dbReference>
<dbReference type="Proteomes" id="UP000641932">
    <property type="component" value="Unassembled WGS sequence"/>
</dbReference>
<dbReference type="InterPro" id="IPR015793">
    <property type="entry name" value="Pyrv_Knase_brl"/>
</dbReference>
<dbReference type="InterPro" id="IPR011037">
    <property type="entry name" value="Pyrv_Knase-like_insert_dom_sf"/>
</dbReference>
<organism evidence="16 17">
    <name type="scientific">Wenjunlia tyrosinilytica</name>
    <dbReference type="NCBI Taxonomy" id="1544741"/>
    <lineage>
        <taxon>Bacteria</taxon>
        <taxon>Bacillati</taxon>
        <taxon>Actinomycetota</taxon>
        <taxon>Actinomycetes</taxon>
        <taxon>Kitasatosporales</taxon>
        <taxon>Streptomycetaceae</taxon>
        <taxon>Wenjunlia</taxon>
    </lineage>
</organism>
<evidence type="ECO:0000313" key="17">
    <source>
        <dbReference type="Proteomes" id="UP000641932"/>
    </source>
</evidence>
<comment type="pathway">
    <text evidence="2 14">Carbohydrate degradation; glycolysis; pyruvate from D-glyceraldehyde 3-phosphate: step 5/5.</text>
</comment>
<evidence type="ECO:0000256" key="11">
    <source>
        <dbReference type="ARBA" id="ARBA00023152"/>
    </source>
</evidence>
<comment type="similarity">
    <text evidence="3 14">Belongs to the pyruvate kinase family.</text>
</comment>
<dbReference type="GO" id="GO:0005524">
    <property type="term" value="F:ATP binding"/>
    <property type="evidence" value="ECO:0007669"/>
    <property type="project" value="UniProtKB-KW"/>
</dbReference>
<keyword evidence="10 14" id="KW-0460">Magnesium</keyword>
<evidence type="ECO:0000256" key="9">
    <source>
        <dbReference type="ARBA" id="ARBA00022840"/>
    </source>
</evidence>
<evidence type="ECO:0000256" key="4">
    <source>
        <dbReference type="ARBA" id="ARBA00012142"/>
    </source>
</evidence>
<keyword evidence="17" id="KW-1185">Reference proteome</keyword>
<evidence type="ECO:0000256" key="14">
    <source>
        <dbReference type="RuleBase" id="RU000504"/>
    </source>
</evidence>
<evidence type="ECO:0000256" key="10">
    <source>
        <dbReference type="ARBA" id="ARBA00022842"/>
    </source>
</evidence>
<dbReference type="InterPro" id="IPR001697">
    <property type="entry name" value="Pyr_Knase"/>
</dbReference>
<comment type="caution">
    <text evidence="16">The sequence shown here is derived from an EMBL/GenBank/DDBJ whole genome shotgun (WGS) entry which is preliminary data.</text>
</comment>
<dbReference type="PRINTS" id="PR01050">
    <property type="entry name" value="PYRUVTKNASE"/>
</dbReference>